<feature type="compositionally biased region" description="Polar residues" evidence="1">
    <location>
        <begin position="249"/>
        <end position="258"/>
    </location>
</feature>
<feature type="compositionally biased region" description="Low complexity" evidence="1">
    <location>
        <begin position="70"/>
        <end position="82"/>
    </location>
</feature>
<feature type="region of interest" description="Disordered" evidence="1">
    <location>
        <begin position="1784"/>
        <end position="1893"/>
    </location>
</feature>
<feature type="region of interest" description="Disordered" evidence="1">
    <location>
        <begin position="1206"/>
        <end position="1227"/>
    </location>
</feature>
<feature type="compositionally biased region" description="Low complexity" evidence="1">
    <location>
        <begin position="238"/>
        <end position="248"/>
    </location>
</feature>
<feature type="region of interest" description="Disordered" evidence="1">
    <location>
        <begin position="404"/>
        <end position="450"/>
    </location>
</feature>
<feature type="region of interest" description="Disordered" evidence="1">
    <location>
        <begin position="1581"/>
        <end position="1626"/>
    </location>
</feature>
<dbReference type="VEuPathDB" id="TriTrypDB:LdBPK_302010.1"/>
<feature type="compositionally biased region" description="Basic and acidic residues" evidence="1">
    <location>
        <begin position="1585"/>
        <end position="1626"/>
    </location>
</feature>
<feature type="compositionally biased region" description="Low complexity" evidence="1">
    <location>
        <begin position="414"/>
        <end position="434"/>
    </location>
</feature>
<feature type="region of interest" description="Disordered" evidence="1">
    <location>
        <begin position="277"/>
        <end position="329"/>
    </location>
</feature>
<feature type="region of interest" description="Disordered" evidence="1">
    <location>
        <begin position="660"/>
        <end position="683"/>
    </location>
</feature>
<evidence type="ECO:0000313" key="3">
    <source>
        <dbReference type="Proteomes" id="UP000318821"/>
    </source>
</evidence>
<feature type="compositionally biased region" description="Polar residues" evidence="1">
    <location>
        <begin position="665"/>
        <end position="681"/>
    </location>
</feature>
<feature type="compositionally biased region" description="Low complexity" evidence="1">
    <location>
        <begin position="1784"/>
        <end position="1795"/>
    </location>
</feature>
<accession>A0A504X2J1</accession>
<feature type="region of interest" description="Disordered" evidence="1">
    <location>
        <begin position="65"/>
        <end position="145"/>
    </location>
</feature>
<feature type="compositionally biased region" description="Polar residues" evidence="1">
    <location>
        <begin position="1452"/>
        <end position="1461"/>
    </location>
</feature>
<comment type="caution">
    <text evidence="2">The sequence shown here is derived from an EMBL/GenBank/DDBJ whole genome shotgun (WGS) entry which is preliminary data.</text>
</comment>
<evidence type="ECO:0000256" key="1">
    <source>
        <dbReference type="SAM" id="MobiDB-lite"/>
    </source>
</evidence>
<feature type="region of interest" description="Disordered" evidence="1">
    <location>
        <begin position="1449"/>
        <end position="1488"/>
    </location>
</feature>
<name>A0A504X2J1_LEIDO</name>
<organism evidence="2 3">
    <name type="scientific">Leishmania donovani</name>
    <dbReference type="NCBI Taxonomy" id="5661"/>
    <lineage>
        <taxon>Eukaryota</taxon>
        <taxon>Discoba</taxon>
        <taxon>Euglenozoa</taxon>
        <taxon>Kinetoplastea</taxon>
        <taxon>Metakinetoplastina</taxon>
        <taxon>Trypanosomatida</taxon>
        <taxon>Trypanosomatidae</taxon>
        <taxon>Leishmaniinae</taxon>
        <taxon>Leishmania</taxon>
    </lineage>
</organism>
<feature type="compositionally biased region" description="Polar residues" evidence="1">
    <location>
        <begin position="87"/>
        <end position="108"/>
    </location>
</feature>
<feature type="region of interest" description="Disordered" evidence="1">
    <location>
        <begin position="760"/>
        <end position="781"/>
    </location>
</feature>
<dbReference type="VEuPathDB" id="TriTrypDB:LdCL_300025500"/>
<feature type="region of interest" description="Disordered" evidence="1">
    <location>
        <begin position="1037"/>
        <end position="1075"/>
    </location>
</feature>
<feature type="compositionally biased region" description="Polar residues" evidence="1">
    <location>
        <begin position="1835"/>
        <end position="1847"/>
    </location>
</feature>
<feature type="compositionally biased region" description="Basic and acidic residues" evidence="1">
    <location>
        <begin position="1805"/>
        <end position="1833"/>
    </location>
</feature>
<dbReference type="Proteomes" id="UP000318821">
    <property type="component" value="Unassembled WGS sequence"/>
</dbReference>
<dbReference type="VEuPathDB" id="TriTrypDB:LdCL_300025400"/>
<feature type="compositionally biased region" description="Polar residues" evidence="1">
    <location>
        <begin position="1472"/>
        <end position="1486"/>
    </location>
</feature>
<evidence type="ECO:0000313" key="2">
    <source>
        <dbReference type="EMBL" id="TPP43321.1"/>
    </source>
</evidence>
<dbReference type="VEuPathDB" id="TriTrypDB:LdBPK_302020.1"/>
<gene>
    <name evidence="2" type="ORF">CGC20_6775</name>
</gene>
<feature type="region of interest" description="Disordered" evidence="1">
    <location>
        <begin position="1671"/>
        <end position="1693"/>
    </location>
</feature>
<sequence>MAASGLNHAAPRRRPGSCPPSTRQLHCIETLYATHRHVPSPHYCFDPDALLAKSIQQQLERLYRGPNADASPRQRPSSASQPHRGRSTNSKQHGSGSQARLSLTQSTPGAKRGESSFSLSRRSTPCSKRLVASLSSPQPQRPHGTTAAAISLLTSTLPEPSQPPAWCRQRGKEEIIENELEPVPNLIGLSDYFMKRPHFVYRPHSTGGGEASTSTADLYSGWHDLDGARCHSRTRVTLQLSRSSSSTTPGLPNSSSIRRPTLQLGVLPSSVVRRCAAGFSGQPKPSQRIDTSAPAADHSRGVNGAPLPPGEAAIGVHASEPSSSSRHSASTFFLDSEEVFFDEDPLATQLLQGPEAAKCPATMHAPASEQAAREHERADDPAALEPLVVESLSSSAAQHALLPRAPETPSDPVASFSSFSTDPASSAAAGQPAAPATPKPPSRSTLFLRKRSPSPWHRCRTIDNLLQKLLRLRVQYERVRHQGHGPCGVCDKSFLEPPLSRDGSRTLDQFHAVRSAAVFAVAAGTQHPTFAALSTSVTGIKMLAFIFSAASVAANAASCAGAADCTTEWRLIDTASGSTGAIFGGFASCATASALDTHVRSIRGSSADAILLLPVPQRNGFAPPALSAPDEAGARAALDLDAKDHLLLKLLRRIGKDIRAGQKGSEASTAEDTASRTTSGATDRGVEALLRALREEVRMDDATYAELLRELHGSGLSPVAGSSAASSAEPTHTVVLFPHSMPHPPFAPPHHTTGCCDAAVATMASPPSPPEVNAENNHADGRARGAPLQAYEENLPSAPAAVLEPLHAGEGAPCSQRFSSISSIKLRSDSCVRGLAAPALTSHEETDASAPGPVAELHPATATIPAALGSVFDDLVHKSVQHSQLRIIDELEGALRARLGKDEEDARWEVCRWGVNEEEVLRRRALALEEAVKGVDLVRQCRYLRARILGPQRGFAELCILEERGRCGNLWAELLIHQELLVSLCSDAGERARAEIEFEEQLKRTNWIQTHAARDTTPIKVNWAEWGGGVIGDMPLAPPLTGEQLSAPTGDAPTKTSVTGDAPESVAASPLDTGLSVEKDVVEAAAPPAEDESVADEHARGEDGIHLLPCRSSGAPSAALELLGNGAGVPNELRDWDEEQQRQSVARHCGAVLTVPEHVDGIPIRMEGELENVSSREALASLADVAPLPREASSPAAKGRAVDAMSDVQPHSAAPPAFSASEPKSSHNLQRPVMALPEDGELLPSANTPMQLALQSRRHFALSKAESQHPAGCHSVEYVQRRSLTTKAADTQETVALTAASSVRLAKRRAGHAAEHHHGGLMTAIEPDEDGELVEGEVSQGLIALTTPAATTAAAGMVKFQEKCSADEPHWKVHPQDVPPPLPRPASTSAEMKHIEGRPSIDVHAAYGKVQGEGGQLQAPSVMESGADYALQRLPPPQLSTGNAADAEIRQPAQQPHSSVASAEDSHASPPVSAQLQQTSAQTERSVSMLGEDHMTDFAESPTDSRHFMSPLVTRSEKDSPNVVNAEVNLEVEEDEGDERADYGTYGTQQLFKHVVSPPALRHCSTPAFFSSLVSTHLLEPTTEEDGKAPDVDGARDDHSRVRDEDASYEPGGDRDVAEEGAPRKRVEVEKCEDATNVLLLHGVDHAGDAVSEELLCSVVHTACFTDTECGGADSGRHDEASVPSEGSLHRSLASPCTECENSAQTSSSTAGKGQLKYDRSLDSDVLTPVARGLRQQCWEENSAAARLYKERAEEEHQLPAPHIPEFVWSVLAHQLQKRDVNAKTAAEAPGTTGTPCGGAAGKGTEWRRRGGEHYADCSREASSRGGFRDDGRASWSTEDSQPNSVPLTREHDTMQHGSFIPQRWPLPCDEVTRSSPAQNPVPERTVRSASAPQASASSERLCCIEGDEWSCSGGSSYHVSGLPVRAPSPHPKALQCGGGGGSRYSFLSTDTCNEERSLEITPDLNATR</sequence>
<feature type="compositionally biased region" description="Low complexity" evidence="1">
    <location>
        <begin position="1210"/>
        <end position="1223"/>
    </location>
</feature>
<feature type="region of interest" description="Disordered" evidence="1">
    <location>
        <begin position="238"/>
        <end position="262"/>
    </location>
</feature>
<protein>
    <submittedName>
        <fullName evidence="2">Uncharacterized protein</fullName>
    </submittedName>
</protein>
<feature type="compositionally biased region" description="Low complexity" evidence="1">
    <location>
        <begin position="319"/>
        <end position="329"/>
    </location>
</feature>
<feature type="region of interest" description="Disordered" evidence="1">
    <location>
        <begin position="1"/>
        <end position="22"/>
    </location>
</feature>
<feature type="region of interest" description="Disordered" evidence="1">
    <location>
        <begin position="357"/>
        <end position="378"/>
    </location>
</feature>
<dbReference type="EMBL" id="RHLD01000008">
    <property type="protein sequence ID" value="TPP43321.1"/>
    <property type="molecule type" value="Genomic_DNA"/>
</dbReference>
<proteinExistence type="predicted"/>
<feature type="compositionally biased region" description="Polar residues" evidence="1">
    <location>
        <begin position="115"/>
        <end position="126"/>
    </location>
</feature>
<reference evidence="3" key="1">
    <citation type="submission" date="2019-02" db="EMBL/GenBank/DDBJ databases">
        <title>FDA dAtabase for Regulatory Grade micrObial Sequences (FDA-ARGOS): Supporting development and validation of Infectious Disease Dx tests.</title>
        <authorList>
            <person name="Duncan R."/>
            <person name="Fisher C."/>
            <person name="Tallon L."/>
            <person name="Sadzewicz L."/>
            <person name="Sengamalay N."/>
            <person name="Ott S."/>
            <person name="Godinez A."/>
            <person name="Nagaraj S."/>
            <person name="Vavikolanu K."/>
            <person name="Vyas G."/>
            <person name="Nadendla S."/>
            <person name="Aluvathingal J."/>
            <person name="Sichtig H."/>
        </authorList>
    </citation>
    <scope>NUCLEOTIDE SEQUENCE [LARGE SCALE GENOMIC DNA]</scope>
    <source>
        <strain evidence="3">FDAARGOS_360</strain>
    </source>
</reference>